<gene>
    <name evidence="2" type="ORF">LY90DRAFT_519255</name>
</gene>
<dbReference type="STRING" id="1754190.A0A1Y1Z6X6"/>
<comment type="caution">
    <text evidence="2">The sequence shown here is derived from an EMBL/GenBank/DDBJ whole genome shotgun (WGS) entry which is preliminary data.</text>
</comment>
<feature type="compositionally biased region" description="Polar residues" evidence="1">
    <location>
        <begin position="23"/>
        <end position="32"/>
    </location>
</feature>
<accession>A0A1Y1Z6X6</accession>
<protein>
    <recommendedName>
        <fullName evidence="4">C2 domain-containing protein</fullName>
    </recommendedName>
</protein>
<evidence type="ECO:0000313" key="2">
    <source>
        <dbReference type="EMBL" id="ORY06048.1"/>
    </source>
</evidence>
<dbReference type="OrthoDB" id="2377482at2759"/>
<organism evidence="2 3">
    <name type="scientific">Neocallimastix californiae</name>
    <dbReference type="NCBI Taxonomy" id="1754190"/>
    <lineage>
        <taxon>Eukaryota</taxon>
        <taxon>Fungi</taxon>
        <taxon>Fungi incertae sedis</taxon>
        <taxon>Chytridiomycota</taxon>
        <taxon>Chytridiomycota incertae sedis</taxon>
        <taxon>Neocallimastigomycetes</taxon>
        <taxon>Neocallimastigales</taxon>
        <taxon>Neocallimastigaceae</taxon>
        <taxon>Neocallimastix</taxon>
    </lineage>
</organism>
<proteinExistence type="predicted"/>
<evidence type="ECO:0000313" key="3">
    <source>
        <dbReference type="Proteomes" id="UP000193920"/>
    </source>
</evidence>
<feature type="region of interest" description="Disordered" evidence="1">
    <location>
        <begin position="1"/>
        <end position="34"/>
    </location>
</feature>
<evidence type="ECO:0000256" key="1">
    <source>
        <dbReference type="SAM" id="MobiDB-lite"/>
    </source>
</evidence>
<sequence>MEKRKFSIKEMFSKRSGKKNSKQDINVSNDSFNDNRENDMIGRIYIRLVEAHGIPLPNENSKPYCVVEIEKNEFITREAVKSELNTIDNGAYKDSIPTFNLLWNHDAALYENLLLV</sequence>
<dbReference type="EMBL" id="MCOG01000442">
    <property type="protein sequence ID" value="ORY06048.1"/>
    <property type="molecule type" value="Genomic_DNA"/>
</dbReference>
<feature type="compositionally biased region" description="Basic and acidic residues" evidence="1">
    <location>
        <begin position="1"/>
        <end position="13"/>
    </location>
</feature>
<dbReference type="Proteomes" id="UP000193920">
    <property type="component" value="Unassembled WGS sequence"/>
</dbReference>
<reference evidence="2 3" key="1">
    <citation type="submission" date="2016-08" db="EMBL/GenBank/DDBJ databases">
        <title>A Parts List for Fungal Cellulosomes Revealed by Comparative Genomics.</title>
        <authorList>
            <consortium name="DOE Joint Genome Institute"/>
            <person name="Haitjema C.H."/>
            <person name="Gilmore S.P."/>
            <person name="Henske J.K."/>
            <person name="Solomon K.V."/>
            <person name="De Groot R."/>
            <person name="Kuo A."/>
            <person name="Mondo S.J."/>
            <person name="Salamov A.A."/>
            <person name="Labutti K."/>
            <person name="Zhao Z."/>
            <person name="Chiniquy J."/>
            <person name="Barry K."/>
            <person name="Brewer H.M."/>
            <person name="Purvine S.O."/>
            <person name="Wright A.T."/>
            <person name="Boxma B."/>
            <person name="Van Alen T."/>
            <person name="Hackstein J.H."/>
            <person name="Baker S.E."/>
            <person name="Grigoriev I.V."/>
            <person name="O'Malley M.A."/>
        </authorList>
    </citation>
    <scope>NUCLEOTIDE SEQUENCE [LARGE SCALE GENOMIC DNA]</scope>
    <source>
        <strain evidence="2 3">G1</strain>
    </source>
</reference>
<dbReference type="AlphaFoldDB" id="A0A1Y1Z6X6"/>
<name>A0A1Y1Z6X6_9FUNG</name>
<evidence type="ECO:0008006" key="4">
    <source>
        <dbReference type="Google" id="ProtNLM"/>
    </source>
</evidence>
<keyword evidence="3" id="KW-1185">Reference proteome</keyword>